<dbReference type="Proteomes" id="UP000472277">
    <property type="component" value="Chromosome 32"/>
</dbReference>
<dbReference type="GeneTree" id="ENSGT00940000160116"/>
<dbReference type="PANTHER" id="PTHR12505">
    <property type="entry name" value="PHD FINGER TRANSCRIPTION FACTOR"/>
    <property type="match status" value="1"/>
</dbReference>
<feature type="region of interest" description="Disordered" evidence="1">
    <location>
        <begin position="1003"/>
        <end position="1048"/>
    </location>
</feature>
<dbReference type="Gene3D" id="2.30.30.490">
    <property type="match status" value="1"/>
</dbReference>
<feature type="region of interest" description="Disordered" evidence="1">
    <location>
        <begin position="790"/>
        <end position="991"/>
    </location>
</feature>
<dbReference type="PROSITE" id="PS51038">
    <property type="entry name" value="BAH"/>
    <property type="match status" value="1"/>
</dbReference>
<dbReference type="InterPro" id="IPR001025">
    <property type="entry name" value="BAH_dom"/>
</dbReference>
<feature type="domain" description="BAH" evidence="2">
    <location>
        <begin position="1779"/>
        <end position="1902"/>
    </location>
</feature>
<name>A0A674DYK0_SALTR</name>
<feature type="compositionally biased region" description="Low complexity" evidence="1">
    <location>
        <begin position="52"/>
        <end position="69"/>
    </location>
</feature>
<dbReference type="SMART" id="SM00439">
    <property type="entry name" value="BAH"/>
    <property type="match status" value="1"/>
</dbReference>
<feature type="compositionally biased region" description="Basic and acidic residues" evidence="1">
    <location>
        <begin position="1007"/>
        <end position="1019"/>
    </location>
</feature>
<dbReference type="InterPro" id="IPR056841">
    <property type="entry name" value="TNRC18_BAHCC1-like_SH3"/>
</dbReference>
<evidence type="ECO:0000259" key="2">
    <source>
        <dbReference type="PROSITE" id="PS51038"/>
    </source>
</evidence>
<dbReference type="InterPro" id="IPR043151">
    <property type="entry name" value="BAH_sf"/>
</dbReference>
<feature type="compositionally biased region" description="Acidic residues" evidence="1">
    <location>
        <begin position="1120"/>
        <end position="1136"/>
    </location>
</feature>
<reference evidence="3" key="2">
    <citation type="submission" date="2025-09" db="UniProtKB">
        <authorList>
            <consortium name="Ensembl"/>
        </authorList>
    </citation>
    <scope>IDENTIFICATION</scope>
</reference>
<feature type="region of interest" description="Disordered" evidence="1">
    <location>
        <begin position="1439"/>
        <end position="1461"/>
    </location>
</feature>
<dbReference type="CDD" id="cd04714">
    <property type="entry name" value="BAH_BAHCC1"/>
    <property type="match status" value="1"/>
</dbReference>
<feature type="region of interest" description="Disordered" evidence="1">
    <location>
        <begin position="289"/>
        <end position="333"/>
    </location>
</feature>
<feature type="region of interest" description="Disordered" evidence="1">
    <location>
        <begin position="1564"/>
        <end position="1591"/>
    </location>
</feature>
<evidence type="ECO:0000313" key="4">
    <source>
        <dbReference type="Proteomes" id="UP000472277"/>
    </source>
</evidence>
<feature type="compositionally biased region" description="Basic residues" evidence="1">
    <location>
        <begin position="1331"/>
        <end position="1343"/>
    </location>
</feature>
<dbReference type="PANTHER" id="PTHR12505:SF25">
    <property type="entry name" value="BAH AND COILED-COIL DOMAIN-CONTAINING PROTEIN 1-LIKE ISOFORM X1"/>
    <property type="match status" value="1"/>
</dbReference>
<dbReference type="Ensembl" id="ENSSTUT00000108277.1">
    <property type="protein sequence ID" value="ENSSTUP00000100920.1"/>
    <property type="gene ID" value="ENSSTUG00000045119.1"/>
</dbReference>
<accession>A0A674DYK0</accession>
<feature type="compositionally biased region" description="Low complexity" evidence="1">
    <location>
        <begin position="1608"/>
        <end position="1640"/>
    </location>
</feature>
<evidence type="ECO:0000256" key="1">
    <source>
        <dbReference type="SAM" id="MobiDB-lite"/>
    </source>
</evidence>
<feature type="region of interest" description="Disordered" evidence="1">
    <location>
        <begin position="1309"/>
        <end position="1353"/>
    </location>
</feature>
<dbReference type="Pfam" id="PF21744">
    <property type="entry name" value="BAHCC1-like_Tudor"/>
    <property type="match status" value="1"/>
</dbReference>
<feature type="compositionally biased region" description="Basic and acidic residues" evidence="1">
    <location>
        <begin position="370"/>
        <end position="379"/>
    </location>
</feature>
<evidence type="ECO:0000313" key="3">
    <source>
        <dbReference type="Ensembl" id="ENSSTUP00000100920.1"/>
    </source>
</evidence>
<organism evidence="3 4">
    <name type="scientific">Salmo trutta</name>
    <name type="common">Brown trout</name>
    <dbReference type="NCBI Taxonomy" id="8032"/>
    <lineage>
        <taxon>Eukaryota</taxon>
        <taxon>Metazoa</taxon>
        <taxon>Chordata</taxon>
        <taxon>Craniata</taxon>
        <taxon>Vertebrata</taxon>
        <taxon>Euteleostomi</taxon>
        <taxon>Actinopterygii</taxon>
        <taxon>Neopterygii</taxon>
        <taxon>Teleostei</taxon>
        <taxon>Protacanthopterygii</taxon>
        <taxon>Salmoniformes</taxon>
        <taxon>Salmonidae</taxon>
        <taxon>Salmoninae</taxon>
        <taxon>Salmo</taxon>
    </lineage>
</organism>
<feature type="compositionally biased region" description="Basic and acidic residues" evidence="1">
    <location>
        <begin position="1719"/>
        <end position="1736"/>
    </location>
</feature>
<feature type="compositionally biased region" description="Basic residues" evidence="1">
    <location>
        <begin position="1093"/>
        <end position="1103"/>
    </location>
</feature>
<feature type="compositionally biased region" description="Low complexity" evidence="1">
    <location>
        <begin position="133"/>
        <end position="145"/>
    </location>
</feature>
<dbReference type="Gene3D" id="2.30.30.140">
    <property type="match status" value="1"/>
</dbReference>
<sequence length="1908" mass="207907">MEQPGLWPPVYGARGPSSHIHPQHPAVYSRSQFLRQQELYALQQHQQHHHLQQQYQHQQQQSHQSQPQSHPQPQPQPHPQSQPQPQQNHRAAQTMELQHRPNHVQVQKRPEEPSVELEELLSEPAGSKPSKPYSSYHNRSSNRNNPTPGACTAHLSPCCQSQSPSLHPHPKSTPSTPCSAPSPAAAAPRSPAISPAPPQLPKGAESQDKRGEGQPPQDYPQSLEPDLPPGYTYPAIAMGYRSGTSPHDVRLAEPADLEAVQAEHAENAPQPLSSLGAELECQAVVRPLPHQEVEEEEKVQREEVEAGVAAGSCGPPDQEHREEQEEEVSVCPAAESRVCETASCPIPIPLSEEENHRADPTSTLEEQEEEKCKVERRQQQEVAGEQEEPEQGSIIIDLDPPCPAQPHQEAHTEEEEEGGEEEQEEESTPNDDNHSVELVCLSPDSPSPFPSQSIITLSPSSPSPCPKQSIITLSPSSPSPCPSQSIITLSPSSPSPCPNQFIITLSPSLKPIVPSYWSLELLIAAAFCADVPPFPMLASSTLQPQACDTHPCPSHPHHGMELLSELADLELQQHRHNTGDSQGEEMLIFDLQSLATLAAARALELGAQEGSGEGAGLHYPARKTLNLRRKCSWTPRHEPACPAKGTMERMEGPELAMRVKLAELQRRYKEKQRELAKLQRKHDHQKEETPRSPARRGPGRPRKRKSTPAAGPGSSSETQRKVKSLGAGLGLSPEDLLGGGGGDAQRKKKKLSNRGFERLGAAEIKVQGSSRKSVLHGVLSSKLARDVAHQQLRQHKAQGGKRTGMGAGPQDKEEVASVASSAPKHHGHRGQATSQAESRRVLNESGGQSDTAASADSGGQEGWTGTPLMMRGGRRKGMGGALGVQGSARLQQPRARDLRTRSQEAMEGGETSPTESESSDQEEEEGSYDSDEGQDIKAQPSRDVSSRSTVTGPSPSSVVKLEANQKARNKKERQELYGSQSLSGAEGEVKVRKRAPCRLGMVTAAKKHPEYQDQSEGVRRAGGPRPQEPRRESLGTRGSLYRRTMGPVTFPTTSERLKRATRKNNMLRGPINKRRSCWSDGVQSPQSDDNTCRGRRIRNKQPKGRAVSRLLESMAADEGFQMDEDDSSFSEGDEDSNPSYPHNPRSPLAAPSCVLTKQLLTDGLRVLISKEDELLYAARVHTLELPDIYSIVIDGERGNRPRIYSLEQLLQEAVLDVRPETESVLAEGTRVCAYWSERSRCLYPGNIRQGGSGEEGKQGGVMVEFDDGDRGRISLLNIRLLPPGYQIHCAESSPAHLVTSGRAARRSFGLEKAPLSERVSERQASTEPVRRRPGRPKGSGKKKNLSDSSNKNAAPLLSWPAVAVPRKRACENLFQLNGTPRKALRGTREAHLFPLPPAPVSAPTKGLFSSSSFEVDSFSSIAKGYSSFCSTQPTGMSLGSRTGPYVQRRRPGEVPRSSRKSGQEFLVKLDHEGVTSPKTKNSKALLLLGGGSGFGTKGVGGLPRPEAYSHPVLLVKDNRKGGSASRAELLLKGAPPPQRKASPSLAMGEYGVGELGLSCHRDCHSSYSDLDDEEEEEEEERRRRRAAALATAASGGLRTAGSFLSRLSVSSSSSGSSSSSSSGSMSSSSLCSSDNDSSYSSEDEESSTLLLQSCLSSHHGLLQSPEPTAAAGPHQGQQSFVAKAVAVSNTKGGGATNDHSANNKLLKRKECGSSSPFKPPRDLVKRQRIIPDDAGPRPKMNTFLPGRQMWRWSGNPTQRRGLKGKSKKLFYKAIVRGRDMVRVGDCAMFLSAGRPHLPYVGRIENFWESWSSSMVVKVKWFYHPEETKLGKRHRDSKHALYQSCHEDENDVQTISHKCQVVSREEYEHMTRGQKPSSSVTTQGLYYLAGTYDPTSGQLLTAEGVAIVC</sequence>
<feature type="region of interest" description="Disordered" evidence="1">
    <location>
        <begin position="1691"/>
        <end position="1763"/>
    </location>
</feature>
<feature type="compositionally biased region" description="Basic residues" evidence="1">
    <location>
        <begin position="693"/>
        <end position="706"/>
    </location>
</feature>
<dbReference type="InterPro" id="IPR048924">
    <property type="entry name" value="BAHCC1-like_Tudor"/>
</dbReference>
<dbReference type="GO" id="GO:0003682">
    <property type="term" value="F:chromatin binding"/>
    <property type="evidence" value="ECO:0007669"/>
    <property type="project" value="InterPro"/>
</dbReference>
<feature type="region of interest" description="Disordered" evidence="1">
    <location>
        <begin position="1"/>
        <end position="275"/>
    </location>
</feature>
<feature type="compositionally biased region" description="Pro residues" evidence="1">
    <location>
        <begin position="70"/>
        <end position="82"/>
    </location>
</feature>
<feature type="compositionally biased region" description="Low complexity" evidence="1">
    <location>
        <begin position="172"/>
        <end position="193"/>
    </location>
</feature>
<feature type="region of interest" description="Disordered" evidence="1">
    <location>
        <begin position="345"/>
        <end position="467"/>
    </location>
</feature>
<dbReference type="Pfam" id="PF24912">
    <property type="entry name" value="SH3_TNRC18"/>
    <property type="match status" value="1"/>
</dbReference>
<feature type="compositionally biased region" description="Acidic residues" evidence="1">
    <location>
        <begin position="1569"/>
        <end position="1579"/>
    </location>
</feature>
<dbReference type="Pfam" id="PF01426">
    <property type="entry name" value="BAH"/>
    <property type="match status" value="1"/>
</dbReference>
<feature type="compositionally biased region" description="Acidic residues" evidence="1">
    <location>
        <begin position="412"/>
        <end position="429"/>
    </location>
</feature>
<feature type="compositionally biased region" description="Low complexity" evidence="1">
    <location>
        <begin position="450"/>
        <end position="467"/>
    </location>
</feature>
<protein>
    <submittedName>
        <fullName evidence="3">BAH domain and coiled-coil containing 1a</fullName>
    </submittedName>
</protein>
<feature type="region of interest" description="Disordered" evidence="1">
    <location>
        <begin position="1071"/>
        <end position="1149"/>
    </location>
</feature>
<feature type="region of interest" description="Disordered" evidence="1">
    <location>
        <begin position="672"/>
        <end position="752"/>
    </location>
</feature>
<feature type="compositionally biased region" description="Basic and acidic residues" evidence="1">
    <location>
        <begin position="894"/>
        <end position="904"/>
    </location>
</feature>
<dbReference type="InterPro" id="IPR052429">
    <property type="entry name" value="BAH_domain_protein"/>
</dbReference>
<feature type="compositionally biased region" description="Low complexity" evidence="1">
    <location>
        <begin position="946"/>
        <end position="959"/>
    </location>
</feature>
<proteinExistence type="predicted"/>
<gene>
    <name evidence="3" type="primary">LOC115171828</name>
</gene>
<feature type="compositionally biased region" description="Acidic residues" evidence="1">
    <location>
        <begin position="917"/>
        <end position="933"/>
    </location>
</feature>
<reference evidence="3" key="1">
    <citation type="submission" date="2025-08" db="UniProtKB">
        <authorList>
            <consortium name="Ensembl"/>
        </authorList>
    </citation>
    <scope>IDENTIFICATION</scope>
</reference>
<feature type="compositionally biased region" description="Polar residues" evidence="1">
    <location>
        <begin position="845"/>
        <end position="854"/>
    </location>
</feature>
<feature type="region of interest" description="Disordered" evidence="1">
    <location>
        <begin position="1608"/>
        <end position="1645"/>
    </location>
</feature>
<keyword evidence="4" id="KW-1185">Reference proteome</keyword>